<evidence type="ECO:0000256" key="5">
    <source>
        <dbReference type="ARBA" id="ARBA00022598"/>
    </source>
</evidence>
<dbReference type="EMBL" id="JXYS01000027">
    <property type="protein sequence ID" value="KJF17906.1"/>
    <property type="molecule type" value="Genomic_DNA"/>
</dbReference>
<evidence type="ECO:0000256" key="2">
    <source>
        <dbReference type="ARBA" id="ARBA00010280"/>
    </source>
</evidence>
<protein>
    <recommendedName>
        <fullName evidence="4 12">Phosphoribosylformylglycinamidine cyclo-ligase</fullName>
        <ecNumber evidence="3 12">6.3.3.1</ecNumber>
    </recommendedName>
    <alternativeName>
        <fullName evidence="9 12">AIR synthase</fullName>
    </alternativeName>
    <alternativeName>
        <fullName evidence="10 12">AIRS</fullName>
    </alternativeName>
    <alternativeName>
        <fullName evidence="8 12">Phosphoribosyl-aminoimidazole synthetase</fullName>
    </alternativeName>
</protein>
<evidence type="ECO:0000259" key="14">
    <source>
        <dbReference type="Pfam" id="PF02769"/>
    </source>
</evidence>
<evidence type="ECO:0000313" key="16">
    <source>
        <dbReference type="Proteomes" id="UP000032360"/>
    </source>
</evidence>
<sequence length="356" mass="37413">MSEKLSYASAGVDINEGEAAVRSIKKIVEATSIDGVMSKIGGFGGLFDLSVLDMAEPVLVSSTDGVGTKAYLAGALGSYKTIGIDLVAMCVDDIAVLGARPLFLLDYLSVGKLDSNLALEIVGGIAEGAKAVGAALIGGEMAEHPGSMTDGHFDLGGFVVGVVEKSKILGSHLVRAGDSLVAIESPNLRSNGFSLARRALLGNAGDIDHGGNRDLFQTLVDAKPFDDGRTLGQILMEPSVLYSPILQELSKTIDIHAGAHITGGGIEGNLSRVLKDGERAIVKRDSWEIPPIFSLIQRSGAIDDDEMFRVFNMGVGMVLVIDHDQRKEAIATIELLGHRAYEIGSIESAAKGVELR</sequence>
<dbReference type="OrthoDB" id="9777881at2"/>
<evidence type="ECO:0000256" key="8">
    <source>
        <dbReference type="ARBA" id="ARBA00031908"/>
    </source>
</evidence>
<dbReference type="UniPathway" id="UPA00074">
    <property type="reaction ID" value="UER00129"/>
</dbReference>
<name>A0A0D8HLF5_9ACTN</name>
<gene>
    <name evidence="12 15" type="primary">purM</name>
    <name evidence="15" type="ORF">AXFE_11880</name>
</gene>
<proteinExistence type="inferred from homology"/>
<dbReference type="CDD" id="cd02196">
    <property type="entry name" value="PurM"/>
    <property type="match status" value="1"/>
</dbReference>
<dbReference type="NCBIfam" id="TIGR00878">
    <property type="entry name" value="purM"/>
    <property type="match status" value="1"/>
</dbReference>
<dbReference type="GO" id="GO:0004637">
    <property type="term" value="F:phosphoribosylamine-glycine ligase activity"/>
    <property type="evidence" value="ECO:0007669"/>
    <property type="project" value="TreeGrafter"/>
</dbReference>
<dbReference type="Proteomes" id="UP000032360">
    <property type="component" value="Unassembled WGS sequence"/>
</dbReference>
<comment type="caution">
    <text evidence="15">The sequence shown here is derived from an EMBL/GenBank/DDBJ whole genome shotgun (WGS) entry which is preliminary data.</text>
</comment>
<evidence type="ECO:0000256" key="12">
    <source>
        <dbReference type="HAMAP-Rule" id="MF_00741"/>
    </source>
</evidence>
<dbReference type="SUPFAM" id="SSF55326">
    <property type="entry name" value="PurM N-terminal domain-like"/>
    <property type="match status" value="1"/>
</dbReference>
<evidence type="ECO:0000256" key="4">
    <source>
        <dbReference type="ARBA" id="ARBA00020367"/>
    </source>
</evidence>
<evidence type="ECO:0000256" key="9">
    <source>
        <dbReference type="ARBA" id="ARBA00032931"/>
    </source>
</evidence>
<dbReference type="GO" id="GO:0004641">
    <property type="term" value="F:phosphoribosylformylglycinamidine cyclo-ligase activity"/>
    <property type="evidence" value="ECO:0007669"/>
    <property type="project" value="UniProtKB-UniRule"/>
</dbReference>
<feature type="domain" description="PurM-like C-terminal" evidence="14">
    <location>
        <begin position="175"/>
        <end position="350"/>
    </location>
</feature>
<dbReference type="GO" id="GO:0005524">
    <property type="term" value="F:ATP binding"/>
    <property type="evidence" value="ECO:0007669"/>
    <property type="project" value="UniProtKB-KW"/>
</dbReference>
<dbReference type="Gene3D" id="3.90.650.10">
    <property type="entry name" value="PurM-like C-terminal domain"/>
    <property type="match status" value="1"/>
</dbReference>
<comment type="catalytic activity">
    <reaction evidence="11 12">
        <text>2-formamido-N(1)-(5-O-phospho-beta-D-ribosyl)acetamidine + ATP = 5-amino-1-(5-phospho-beta-D-ribosyl)imidazole + ADP + phosphate + H(+)</text>
        <dbReference type="Rhea" id="RHEA:23032"/>
        <dbReference type="ChEBI" id="CHEBI:15378"/>
        <dbReference type="ChEBI" id="CHEBI:30616"/>
        <dbReference type="ChEBI" id="CHEBI:43474"/>
        <dbReference type="ChEBI" id="CHEBI:137981"/>
        <dbReference type="ChEBI" id="CHEBI:147287"/>
        <dbReference type="ChEBI" id="CHEBI:456216"/>
        <dbReference type="EC" id="6.3.3.1"/>
    </reaction>
</comment>
<evidence type="ECO:0000259" key="13">
    <source>
        <dbReference type="Pfam" id="PF00586"/>
    </source>
</evidence>
<evidence type="ECO:0000256" key="7">
    <source>
        <dbReference type="ARBA" id="ARBA00022840"/>
    </source>
</evidence>
<evidence type="ECO:0000256" key="1">
    <source>
        <dbReference type="ARBA" id="ARBA00004686"/>
    </source>
</evidence>
<keyword evidence="16" id="KW-1185">Reference proteome</keyword>
<comment type="subcellular location">
    <subcellularLocation>
        <location evidence="12">Cytoplasm</location>
    </subcellularLocation>
</comment>
<dbReference type="RefSeq" id="WP_052604954.1">
    <property type="nucleotide sequence ID" value="NZ_JXYS01000027.1"/>
</dbReference>
<dbReference type="Pfam" id="PF00586">
    <property type="entry name" value="AIRS"/>
    <property type="match status" value="1"/>
</dbReference>
<evidence type="ECO:0000256" key="6">
    <source>
        <dbReference type="ARBA" id="ARBA00022741"/>
    </source>
</evidence>
<keyword evidence="5 12" id="KW-0436">Ligase</keyword>
<comment type="pathway">
    <text evidence="1 12">Purine metabolism; IMP biosynthesis via de novo pathway; 5-amino-1-(5-phospho-D-ribosyl)imidazole from N(2)-formyl-N(1)-(5-phospho-D-ribosyl)glycinamide: step 2/2.</text>
</comment>
<dbReference type="PANTHER" id="PTHR10520">
    <property type="entry name" value="TRIFUNCTIONAL PURINE BIOSYNTHETIC PROTEIN ADENOSINE-3-RELATED"/>
    <property type="match status" value="1"/>
</dbReference>
<feature type="domain" description="PurM-like N-terminal" evidence="13">
    <location>
        <begin position="52"/>
        <end position="163"/>
    </location>
</feature>
<evidence type="ECO:0000256" key="11">
    <source>
        <dbReference type="ARBA" id="ARBA00049057"/>
    </source>
</evidence>
<dbReference type="SUPFAM" id="SSF56042">
    <property type="entry name" value="PurM C-terminal domain-like"/>
    <property type="match status" value="1"/>
</dbReference>
<dbReference type="AlphaFoldDB" id="A0A0D8HLF5"/>
<dbReference type="HAMAP" id="MF_00741">
    <property type="entry name" value="AIRS"/>
    <property type="match status" value="1"/>
</dbReference>
<dbReference type="Pfam" id="PF02769">
    <property type="entry name" value="AIRS_C"/>
    <property type="match status" value="1"/>
</dbReference>
<keyword evidence="7 12" id="KW-0067">ATP-binding</keyword>
<evidence type="ECO:0000256" key="10">
    <source>
        <dbReference type="ARBA" id="ARBA00033093"/>
    </source>
</evidence>
<organism evidence="15 16">
    <name type="scientific">Acidithrix ferrooxidans</name>
    <dbReference type="NCBI Taxonomy" id="1280514"/>
    <lineage>
        <taxon>Bacteria</taxon>
        <taxon>Bacillati</taxon>
        <taxon>Actinomycetota</taxon>
        <taxon>Acidimicrobiia</taxon>
        <taxon>Acidimicrobiales</taxon>
        <taxon>Acidimicrobiaceae</taxon>
        <taxon>Acidithrix</taxon>
    </lineage>
</organism>
<dbReference type="EC" id="6.3.3.1" evidence="3 12"/>
<keyword evidence="12" id="KW-0963">Cytoplasm</keyword>
<dbReference type="InterPro" id="IPR016188">
    <property type="entry name" value="PurM-like_N"/>
</dbReference>
<dbReference type="InterPro" id="IPR036676">
    <property type="entry name" value="PurM-like_C_sf"/>
</dbReference>
<keyword evidence="6 12" id="KW-0547">Nucleotide-binding</keyword>
<evidence type="ECO:0000313" key="15">
    <source>
        <dbReference type="EMBL" id="KJF17906.1"/>
    </source>
</evidence>
<dbReference type="InterPro" id="IPR010918">
    <property type="entry name" value="PurM-like_C_dom"/>
</dbReference>
<reference evidence="15 16" key="1">
    <citation type="submission" date="2015-01" db="EMBL/GenBank/DDBJ databases">
        <title>Draft genome of the acidophilic iron oxidizer Acidithrix ferrooxidans strain Py-F3.</title>
        <authorList>
            <person name="Poehlein A."/>
            <person name="Eisen S."/>
            <person name="Schloemann M."/>
            <person name="Johnson B.D."/>
            <person name="Daniel R."/>
            <person name="Muehling M."/>
        </authorList>
    </citation>
    <scope>NUCLEOTIDE SEQUENCE [LARGE SCALE GENOMIC DNA]</scope>
    <source>
        <strain evidence="15 16">Py-F3</strain>
    </source>
</reference>
<dbReference type="GO" id="GO:0046084">
    <property type="term" value="P:adenine biosynthetic process"/>
    <property type="evidence" value="ECO:0007669"/>
    <property type="project" value="TreeGrafter"/>
</dbReference>
<keyword evidence="12" id="KW-0658">Purine biosynthesis</keyword>
<dbReference type="GO" id="GO:0006189">
    <property type="term" value="P:'de novo' IMP biosynthetic process"/>
    <property type="evidence" value="ECO:0007669"/>
    <property type="project" value="UniProtKB-UniRule"/>
</dbReference>
<dbReference type="PATRIC" id="fig|1280514.3.peg.1557"/>
<dbReference type="InterPro" id="IPR036921">
    <property type="entry name" value="PurM-like_N_sf"/>
</dbReference>
<accession>A0A0D8HLF5</accession>
<comment type="similarity">
    <text evidence="2 12">Belongs to the AIR synthase family.</text>
</comment>
<dbReference type="STRING" id="1280514.AXFE_11880"/>
<dbReference type="GO" id="GO:0005829">
    <property type="term" value="C:cytosol"/>
    <property type="evidence" value="ECO:0007669"/>
    <property type="project" value="TreeGrafter"/>
</dbReference>
<dbReference type="InterPro" id="IPR004733">
    <property type="entry name" value="PurM_cligase"/>
</dbReference>
<dbReference type="PANTHER" id="PTHR10520:SF12">
    <property type="entry name" value="TRIFUNCTIONAL PURINE BIOSYNTHETIC PROTEIN ADENOSINE-3"/>
    <property type="match status" value="1"/>
</dbReference>
<dbReference type="Gene3D" id="3.30.1330.10">
    <property type="entry name" value="PurM-like, N-terminal domain"/>
    <property type="match status" value="1"/>
</dbReference>
<evidence type="ECO:0000256" key="3">
    <source>
        <dbReference type="ARBA" id="ARBA00013047"/>
    </source>
</evidence>